<dbReference type="InterPro" id="IPR044665">
    <property type="entry name" value="E_coli_cyclophilin_A-like"/>
</dbReference>
<dbReference type="InterPro" id="IPR029000">
    <property type="entry name" value="Cyclophilin-like_dom_sf"/>
</dbReference>
<sequence length="682" mass="69670">MKTPLDTRTLPKASHTAGKVAAALLALLLNACGGGDTDPGSLPGNGNPNPDAGTPQVSAVQIGTPAGGRVTLRATATDDVGVTGFCFRSDATAPAASDACFQAAATFTVDVSATHATWRAYARDAAGRVSAAFDQLVDLQAPVVTALAPIALASGRVSMKISASDSHGVGAVCLRADTTVPLANDPCFTVGDTVSVAAVVGSVSYRAYARDGSGNVSTALARDVDVYAALDTGLPAVTAVAAARQADGRYALTASVRDDQGVSGVCFRTDATLPAATDGCFQTTPAVVDAPVTFQAYKVYARDNAGHVSSAIEHVLDGVAPVVQAAVTNDIGATQVSVRIDAQDAHGVSAVCLSLASKAAPSASDACFVTGPTVTVNKPIDFRRYLAFARDASGNVSAGLPYTLDMVSPSVVSVTLGAPVSGIVPVKAKAVDSVGVTGFCLRSDESVPTAADPCFAAVTPSQTAHTTLNLPLPATKTTVKVYARDGTGHVSVAAARTLSACSEAGKTASAASSLPTVCFLTTLGEFVIALENVKAPISSRNFLAYVDEDFYGDTQFHRVMSNFMVQGGGYTAAGFYKTPTRAAITLEKTSITGLSNTVGTVAMARLTAANTGTSQFFINVVDNTDKLNGSSTVDGYAVFGRVISGMASTVQAIRNVNVKDNGDDEISKPLDPPKILWAYRLK</sequence>
<dbReference type="SUPFAM" id="SSF50891">
    <property type="entry name" value="Cyclophilin-like"/>
    <property type="match status" value="1"/>
</dbReference>
<proteinExistence type="inferred from homology"/>
<keyword evidence="3" id="KW-0697">Rotamase</keyword>
<dbReference type="EMBL" id="SGWV01000009">
    <property type="protein sequence ID" value="RZS54525.1"/>
    <property type="molecule type" value="Genomic_DNA"/>
</dbReference>
<evidence type="ECO:0000256" key="1">
    <source>
        <dbReference type="ARBA" id="ARBA00007365"/>
    </source>
</evidence>
<dbReference type="GO" id="GO:0003755">
    <property type="term" value="F:peptidyl-prolyl cis-trans isomerase activity"/>
    <property type="evidence" value="ECO:0007669"/>
    <property type="project" value="UniProtKB-KW"/>
</dbReference>
<dbReference type="GO" id="GO:0006457">
    <property type="term" value="P:protein folding"/>
    <property type="evidence" value="ECO:0007669"/>
    <property type="project" value="InterPro"/>
</dbReference>
<evidence type="ECO:0000313" key="7">
    <source>
        <dbReference type="Proteomes" id="UP000293433"/>
    </source>
</evidence>
<keyword evidence="4 6" id="KW-0413">Isomerase</keyword>
<dbReference type="RefSeq" id="WP_130481871.1">
    <property type="nucleotide sequence ID" value="NZ_SGWV01000009.1"/>
</dbReference>
<protein>
    <recommendedName>
        <fullName evidence="2">peptidylprolyl isomerase</fullName>
        <ecNumber evidence="2">5.2.1.8</ecNumber>
    </recommendedName>
</protein>
<organism evidence="6 7">
    <name type="scientific">Sphaerotilus mobilis</name>
    <dbReference type="NCBI Taxonomy" id="47994"/>
    <lineage>
        <taxon>Bacteria</taxon>
        <taxon>Pseudomonadati</taxon>
        <taxon>Pseudomonadota</taxon>
        <taxon>Betaproteobacteria</taxon>
        <taxon>Burkholderiales</taxon>
        <taxon>Sphaerotilaceae</taxon>
        <taxon>Sphaerotilus</taxon>
    </lineage>
</organism>
<evidence type="ECO:0000256" key="3">
    <source>
        <dbReference type="ARBA" id="ARBA00023110"/>
    </source>
</evidence>
<dbReference type="Pfam" id="PF00160">
    <property type="entry name" value="Pro_isomerase"/>
    <property type="match status" value="1"/>
</dbReference>
<keyword evidence="7" id="KW-1185">Reference proteome</keyword>
<dbReference type="Gene3D" id="2.40.100.10">
    <property type="entry name" value="Cyclophilin-like"/>
    <property type="match status" value="1"/>
</dbReference>
<evidence type="ECO:0000256" key="4">
    <source>
        <dbReference type="ARBA" id="ARBA00023235"/>
    </source>
</evidence>
<evidence type="ECO:0000259" key="5">
    <source>
        <dbReference type="PROSITE" id="PS50072"/>
    </source>
</evidence>
<dbReference type="PANTHER" id="PTHR43246">
    <property type="entry name" value="PEPTIDYL-PROLYL CIS-TRANS ISOMERASE CYP38, CHLOROPLASTIC"/>
    <property type="match status" value="1"/>
</dbReference>
<dbReference type="AlphaFoldDB" id="A0A4Q7LIY3"/>
<dbReference type="PROSITE" id="PS50072">
    <property type="entry name" value="CSA_PPIASE_2"/>
    <property type="match status" value="1"/>
</dbReference>
<reference evidence="6 7" key="1">
    <citation type="submission" date="2019-02" db="EMBL/GenBank/DDBJ databases">
        <title>Genomic Encyclopedia of Type Strains, Phase IV (KMG-IV): sequencing the most valuable type-strain genomes for metagenomic binning, comparative biology and taxonomic classification.</title>
        <authorList>
            <person name="Goeker M."/>
        </authorList>
    </citation>
    <scope>NUCLEOTIDE SEQUENCE [LARGE SCALE GENOMIC DNA]</scope>
    <source>
        <strain evidence="6 7">DSM 10617</strain>
    </source>
</reference>
<dbReference type="InterPro" id="IPR020892">
    <property type="entry name" value="Cyclophilin-type_PPIase_CS"/>
</dbReference>
<evidence type="ECO:0000256" key="2">
    <source>
        <dbReference type="ARBA" id="ARBA00013194"/>
    </source>
</evidence>
<comment type="similarity">
    <text evidence="1">Belongs to the cyclophilin-type PPIase family.</text>
</comment>
<accession>A0A4Q7LIY3</accession>
<dbReference type="PRINTS" id="PR00153">
    <property type="entry name" value="CSAPPISMRASE"/>
</dbReference>
<name>A0A4Q7LIY3_9BURK</name>
<gene>
    <name evidence="6" type="ORF">EV685_2002</name>
</gene>
<dbReference type="PROSITE" id="PS00170">
    <property type="entry name" value="CSA_PPIASE_1"/>
    <property type="match status" value="1"/>
</dbReference>
<comment type="caution">
    <text evidence="6">The sequence shown here is derived from an EMBL/GenBank/DDBJ whole genome shotgun (WGS) entry which is preliminary data.</text>
</comment>
<dbReference type="EC" id="5.2.1.8" evidence="2"/>
<dbReference type="OrthoDB" id="9807797at2"/>
<feature type="domain" description="PPIase cyclophilin-type" evidence="5">
    <location>
        <begin position="521"/>
        <end position="675"/>
    </location>
</feature>
<evidence type="ECO:0000313" key="6">
    <source>
        <dbReference type="EMBL" id="RZS54525.1"/>
    </source>
</evidence>
<dbReference type="InterPro" id="IPR002130">
    <property type="entry name" value="Cyclophilin-type_PPIase_dom"/>
</dbReference>
<dbReference type="Proteomes" id="UP000293433">
    <property type="component" value="Unassembled WGS sequence"/>
</dbReference>